<name>A0A915K9E6_ROMCU</name>
<sequence length="89" mass="10355">HYNDEASVESYLHLRRIEENDKNLLHEISDGLEVNLETKKCTKEKKILIENREPQALNKLRHKVDTILVQVAAFDEDETIGNKSNINKN</sequence>
<organism evidence="1 2">
    <name type="scientific">Romanomermis culicivorax</name>
    <name type="common">Nematode worm</name>
    <dbReference type="NCBI Taxonomy" id="13658"/>
    <lineage>
        <taxon>Eukaryota</taxon>
        <taxon>Metazoa</taxon>
        <taxon>Ecdysozoa</taxon>
        <taxon>Nematoda</taxon>
        <taxon>Enoplea</taxon>
        <taxon>Dorylaimia</taxon>
        <taxon>Mermithida</taxon>
        <taxon>Mermithoidea</taxon>
        <taxon>Mermithidae</taxon>
        <taxon>Romanomermis</taxon>
    </lineage>
</organism>
<accession>A0A915K9E6</accession>
<dbReference type="WBParaSite" id="nRc.2.0.1.t34512-RA">
    <property type="protein sequence ID" value="nRc.2.0.1.t34512-RA"/>
    <property type="gene ID" value="nRc.2.0.1.g34512"/>
</dbReference>
<proteinExistence type="predicted"/>
<reference evidence="2" key="1">
    <citation type="submission" date="2022-11" db="UniProtKB">
        <authorList>
            <consortium name="WormBaseParasite"/>
        </authorList>
    </citation>
    <scope>IDENTIFICATION</scope>
</reference>
<dbReference type="AlphaFoldDB" id="A0A915K9E6"/>
<evidence type="ECO:0000313" key="1">
    <source>
        <dbReference type="Proteomes" id="UP000887565"/>
    </source>
</evidence>
<evidence type="ECO:0000313" key="2">
    <source>
        <dbReference type="WBParaSite" id="nRc.2.0.1.t34512-RA"/>
    </source>
</evidence>
<protein>
    <submittedName>
        <fullName evidence="2">Uncharacterized protein</fullName>
    </submittedName>
</protein>
<dbReference type="Proteomes" id="UP000887565">
    <property type="component" value="Unplaced"/>
</dbReference>
<keyword evidence="1" id="KW-1185">Reference proteome</keyword>